<dbReference type="InterPro" id="IPR036726">
    <property type="entry name" value="GTP1_OBG_dom_sf"/>
</dbReference>
<dbReference type="FunFam" id="2.70.210.12:FF:000001">
    <property type="entry name" value="GTPase Obg"/>
    <property type="match status" value="1"/>
</dbReference>
<evidence type="ECO:0000256" key="2">
    <source>
        <dbReference type="ARBA" id="ARBA00022490"/>
    </source>
</evidence>
<dbReference type="InterPro" id="IPR027417">
    <property type="entry name" value="P-loop_NTPase"/>
</dbReference>
<dbReference type="GO" id="GO:0043022">
    <property type="term" value="F:ribosome binding"/>
    <property type="evidence" value="ECO:0007669"/>
    <property type="project" value="UniProtKB-ARBA"/>
</dbReference>
<dbReference type="PROSITE" id="PS00905">
    <property type="entry name" value="GTP1_OBG"/>
    <property type="match status" value="1"/>
</dbReference>
<dbReference type="GO" id="GO:0000287">
    <property type="term" value="F:magnesium ion binding"/>
    <property type="evidence" value="ECO:0007669"/>
    <property type="project" value="InterPro"/>
</dbReference>
<dbReference type="PANTHER" id="PTHR11702:SF31">
    <property type="entry name" value="MITOCHONDRIAL RIBOSOME-ASSOCIATED GTPASE 2"/>
    <property type="match status" value="1"/>
</dbReference>
<dbReference type="Proteomes" id="UP000824246">
    <property type="component" value="Unassembled WGS sequence"/>
</dbReference>
<dbReference type="CDD" id="cd01898">
    <property type="entry name" value="Obg"/>
    <property type="match status" value="1"/>
</dbReference>
<dbReference type="InterPro" id="IPR045086">
    <property type="entry name" value="OBG_GTPase"/>
</dbReference>
<dbReference type="InterPro" id="IPR006074">
    <property type="entry name" value="GTP1-OBG_CS"/>
</dbReference>
<keyword evidence="5 8" id="KW-0378">Hydrolase</keyword>
<evidence type="ECO:0000256" key="8">
    <source>
        <dbReference type="HAMAP-Rule" id="MF_01454"/>
    </source>
</evidence>
<keyword evidence="4 8" id="KW-0547">Nucleotide-binding</keyword>
<evidence type="ECO:0000256" key="9">
    <source>
        <dbReference type="SAM" id="MobiDB-lite"/>
    </source>
</evidence>
<proteinExistence type="inferred from homology"/>
<dbReference type="SUPFAM" id="SSF52540">
    <property type="entry name" value="P-loop containing nucleoside triphosphate hydrolases"/>
    <property type="match status" value="1"/>
</dbReference>
<feature type="region of interest" description="Disordered" evidence="9">
    <location>
        <begin position="20"/>
        <end position="45"/>
    </location>
</feature>
<dbReference type="InterPro" id="IPR006169">
    <property type="entry name" value="GTP1_OBG_dom"/>
</dbReference>
<comment type="similarity">
    <text evidence="1 8">Belongs to the TRAFAC class OBG-HflX-like GTPase superfamily. OBG GTPase family.</text>
</comment>
<sequence>MAASNFVDYVKIFCRSGKGGAGSNHLHRAKYQPKGGPDGGDGGRGGNIVLRANRNLWTLLHLKYSRHVLAGNGGHGGPNRSSGKDGEDKVIEVPCGTVVFDADSGEYLAEVTNDGESLILLKGGRGGLGNWNFRSATNQTPRYSQPGEPAIERNIILELKLLADVGLVGFPNAGKSTLLAAVSAAKPKIADYPFTTLEPNLGIVSYRDNRSFVMADIPGIIEGASEGKGLGLRFLRHVERNALLLFMIPADSEDIRERYDILLHELGEFNPELLDKQRVLAITKTDLFDDDYLGKLRNNLPEDLPAVFISAVTGTGLNELKDVLWTTLNDESNRVLTFTHRDLDKRHRETAEDEYDLGMGNSREEDDTDLDREEEW</sequence>
<feature type="binding site" evidence="8">
    <location>
        <begin position="310"/>
        <end position="312"/>
    </location>
    <ligand>
        <name>GTP</name>
        <dbReference type="ChEBI" id="CHEBI:37565"/>
    </ligand>
</feature>
<evidence type="ECO:0000256" key="5">
    <source>
        <dbReference type="ARBA" id="ARBA00022801"/>
    </source>
</evidence>
<evidence type="ECO:0000259" key="11">
    <source>
        <dbReference type="PROSITE" id="PS51883"/>
    </source>
</evidence>
<name>A0A9D1VQA1_9BACT</name>
<evidence type="ECO:0000313" key="13">
    <source>
        <dbReference type="Proteomes" id="UP000824246"/>
    </source>
</evidence>
<keyword evidence="6 8" id="KW-0460">Magnesium</keyword>
<comment type="subunit">
    <text evidence="8">Monomer.</text>
</comment>
<dbReference type="InterPro" id="IPR031167">
    <property type="entry name" value="G_OBG"/>
</dbReference>
<dbReference type="InterPro" id="IPR006073">
    <property type="entry name" value="GTP-bd"/>
</dbReference>
<dbReference type="HAMAP" id="MF_01454">
    <property type="entry name" value="GTPase_Obg"/>
    <property type="match status" value="1"/>
</dbReference>
<comment type="subcellular location">
    <subcellularLocation>
        <location evidence="8">Cytoplasm</location>
    </subcellularLocation>
</comment>
<feature type="binding site" evidence="8">
    <location>
        <position position="196"/>
    </location>
    <ligand>
        <name>Mg(2+)</name>
        <dbReference type="ChEBI" id="CHEBI:18420"/>
    </ligand>
</feature>
<comment type="cofactor">
    <cofactor evidence="8">
        <name>Mg(2+)</name>
        <dbReference type="ChEBI" id="CHEBI:18420"/>
    </cofactor>
</comment>
<protein>
    <recommendedName>
        <fullName evidence="8">GTPase Obg</fullName>
        <ecNumber evidence="8">3.6.5.-</ecNumber>
    </recommendedName>
    <alternativeName>
        <fullName evidence="8">GTP-binding protein Obg</fullName>
    </alternativeName>
</protein>
<feature type="compositionally biased region" description="Acidic residues" evidence="9">
    <location>
        <begin position="364"/>
        <end position="376"/>
    </location>
</feature>
<reference evidence="12" key="2">
    <citation type="submission" date="2021-04" db="EMBL/GenBank/DDBJ databases">
        <authorList>
            <person name="Gilroy R."/>
        </authorList>
    </citation>
    <scope>NUCLEOTIDE SEQUENCE</scope>
    <source>
        <strain evidence="12">ChiHjej12B11-16260</strain>
    </source>
</reference>
<dbReference type="AlphaFoldDB" id="A0A9D1VQA1"/>
<evidence type="ECO:0000256" key="4">
    <source>
        <dbReference type="ARBA" id="ARBA00022741"/>
    </source>
</evidence>
<feature type="binding site" evidence="8">
    <location>
        <begin position="194"/>
        <end position="198"/>
    </location>
    <ligand>
        <name>GTP</name>
        <dbReference type="ChEBI" id="CHEBI:37565"/>
    </ligand>
</feature>
<feature type="domain" description="Obg" evidence="11">
    <location>
        <begin position="4"/>
        <end position="162"/>
    </location>
</feature>
<dbReference type="EMBL" id="DXFB01000004">
    <property type="protein sequence ID" value="HIX44623.1"/>
    <property type="molecule type" value="Genomic_DNA"/>
</dbReference>
<keyword evidence="3 8" id="KW-0479">Metal-binding</keyword>
<comment type="function">
    <text evidence="8">An essential GTPase which binds GTP, GDP and possibly (p)ppGpp with moderate affinity, with high nucleotide exchange rates and a fairly low GTP hydrolysis rate. Plays a role in control of the cell cycle, stress response, ribosome biogenesis and in those bacteria that undergo differentiation, in morphogenesis control.</text>
</comment>
<evidence type="ECO:0000313" key="12">
    <source>
        <dbReference type="EMBL" id="HIX44623.1"/>
    </source>
</evidence>
<comment type="caution">
    <text evidence="12">The sequence shown here is derived from an EMBL/GenBank/DDBJ whole genome shotgun (WGS) entry which is preliminary data.</text>
</comment>
<evidence type="ECO:0000259" key="10">
    <source>
        <dbReference type="PROSITE" id="PS51710"/>
    </source>
</evidence>
<dbReference type="PIRSF" id="PIRSF002401">
    <property type="entry name" value="GTP_bd_Obg/CgtA"/>
    <property type="match status" value="1"/>
</dbReference>
<feature type="binding site" evidence="8">
    <location>
        <begin position="169"/>
        <end position="176"/>
    </location>
    <ligand>
        <name>GTP</name>
        <dbReference type="ChEBI" id="CHEBI:37565"/>
    </ligand>
</feature>
<dbReference type="Pfam" id="PF01926">
    <property type="entry name" value="MMR_HSR1"/>
    <property type="match status" value="1"/>
</dbReference>
<feature type="binding site" evidence="8">
    <location>
        <begin position="283"/>
        <end position="286"/>
    </location>
    <ligand>
        <name>GTP</name>
        <dbReference type="ChEBI" id="CHEBI:37565"/>
    </ligand>
</feature>
<dbReference type="Gene3D" id="2.70.210.12">
    <property type="entry name" value="GTP1/OBG domain"/>
    <property type="match status" value="1"/>
</dbReference>
<dbReference type="SUPFAM" id="SSF82051">
    <property type="entry name" value="Obg GTP-binding protein N-terminal domain"/>
    <property type="match status" value="1"/>
</dbReference>
<dbReference type="NCBIfam" id="TIGR02729">
    <property type="entry name" value="Obg_CgtA"/>
    <property type="match status" value="1"/>
</dbReference>
<dbReference type="PROSITE" id="PS51710">
    <property type="entry name" value="G_OBG"/>
    <property type="match status" value="1"/>
</dbReference>
<accession>A0A9D1VQA1</accession>
<feature type="region of interest" description="Disordered" evidence="9">
    <location>
        <begin position="349"/>
        <end position="376"/>
    </location>
</feature>
<feature type="binding site" evidence="8">
    <location>
        <begin position="216"/>
        <end position="219"/>
    </location>
    <ligand>
        <name>GTP</name>
        <dbReference type="ChEBI" id="CHEBI:37565"/>
    </ligand>
</feature>
<evidence type="ECO:0000256" key="6">
    <source>
        <dbReference type="ARBA" id="ARBA00022842"/>
    </source>
</evidence>
<organism evidence="12 13">
    <name type="scientific">Candidatus Barnesiella excrementipullorum</name>
    <dbReference type="NCBI Taxonomy" id="2838479"/>
    <lineage>
        <taxon>Bacteria</taxon>
        <taxon>Pseudomonadati</taxon>
        <taxon>Bacteroidota</taxon>
        <taxon>Bacteroidia</taxon>
        <taxon>Bacteroidales</taxon>
        <taxon>Barnesiellaceae</taxon>
        <taxon>Barnesiella</taxon>
    </lineage>
</organism>
<dbReference type="PRINTS" id="PR00326">
    <property type="entry name" value="GTP1OBG"/>
</dbReference>
<evidence type="ECO:0000256" key="1">
    <source>
        <dbReference type="ARBA" id="ARBA00007699"/>
    </source>
</evidence>
<feature type="domain" description="OBG-type G" evidence="10">
    <location>
        <begin position="163"/>
        <end position="329"/>
    </location>
</feature>
<dbReference type="GO" id="GO:0005525">
    <property type="term" value="F:GTP binding"/>
    <property type="evidence" value="ECO:0007669"/>
    <property type="project" value="UniProtKB-UniRule"/>
</dbReference>
<dbReference type="PROSITE" id="PS51883">
    <property type="entry name" value="OBG"/>
    <property type="match status" value="1"/>
</dbReference>
<evidence type="ECO:0000256" key="7">
    <source>
        <dbReference type="ARBA" id="ARBA00023134"/>
    </source>
</evidence>
<dbReference type="NCBIfam" id="NF008956">
    <property type="entry name" value="PRK12299.1"/>
    <property type="match status" value="1"/>
</dbReference>
<keyword evidence="7 8" id="KW-0342">GTP-binding</keyword>
<feature type="compositionally biased region" description="Gly residues" evidence="9">
    <location>
        <begin position="36"/>
        <end position="45"/>
    </location>
</feature>
<dbReference type="GO" id="GO:0003924">
    <property type="term" value="F:GTPase activity"/>
    <property type="evidence" value="ECO:0007669"/>
    <property type="project" value="UniProtKB-UniRule"/>
</dbReference>
<dbReference type="InterPro" id="IPR014100">
    <property type="entry name" value="GTP-bd_Obg/CgtA"/>
</dbReference>
<dbReference type="GO" id="GO:0042254">
    <property type="term" value="P:ribosome biogenesis"/>
    <property type="evidence" value="ECO:0007669"/>
    <property type="project" value="UniProtKB-UniRule"/>
</dbReference>
<feature type="binding site" evidence="8">
    <location>
        <position position="176"/>
    </location>
    <ligand>
        <name>Mg(2+)</name>
        <dbReference type="ChEBI" id="CHEBI:18420"/>
    </ligand>
</feature>
<dbReference type="Pfam" id="PF01018">
    <property type="entry name" value="GTP1_OBG"/>
    <property type="match status" value="1"/>
</dbReference>
<dbReference type="NCBIfam" id="NF008955">
    <property type="entry name" value="PRK12297.1"/>
    <property type="match status" value="1"/>
</dbReference>
<dbReference type="GO" id="GO:0005737">
    <property type="term" value="C:cytoplasm"/>
    <property type="evidence" value="ECO:0007669"/>
    <property type="project" value="UniProtKB-SubCell"/>
</dbReference>
<evidence type="ECO:0000256" key="3">
    <source>
        <dbReference type="ARBA" id="ARBA00022723"/>
    </source>
</evidence>
<dbReference type="Gene3D" id="3.40.50.300">
    <property type="entry name" value="P-loop containing nucleotide triphosphate hydrolases"/>
    <property type="match status" value="1"/>
</dbReference>
<dbReference type="PANTHER" id="PTHR11702">
    <property type="entry name" value="DEVELOPMENTALLY REGULATED GTP-BINDING PROTEIN-RELATED"/>
    <property type="match status" value="1"/>
</dbReference>
<keyword evidence="2 8" id="KW-0963">Cytoplasm</keyword>
<dbReference type="EC" id="3.6.5.-" evidence="8"/>
<reference evidence="12" key="1">
    <citation type="journal article" date="2021" name="PeerJ">
        <title>Extensive microbial diversity within the chicken gut microbiome revealed by metagenomics and culture.</title>
        <authorList>
            <person name="Gilroy R."/>
            <person name="Ravi A."/>
            <person name="Getino M."/>
            <person name="Pursley I."/>
            <person name="Horton D.L."/>
            <person name="Alikhan N.F."/>
            <person name="Baker D."/>
            <person name="Gharbi K."/>
            <person name="Hall N."/>
            <person name="Watson M."/>
            <person name="Adriaenssens E.M."/>
            <person name="Foster-Nyarko E."/>
            <person name="Jarju S."/>
            <person name="Secka A."/>
            <person name="Antonio M."/>
            <person name="Oren A."/>
            <person name="Chaudhuri R.R."/>
            <person name="La Ragione R."/>
            <person name="Hildebrand F."/>
            <person name="Pallen M.J."/>
        </authorList>
    </citation>
    <scope>NUCLEOTIDE SEQUENCE</scope>
    <source>
        <strain evidence="12">ChiHjej12B11-16260</strain>
    </source>
</reference>
<gene>
    <name evidence="12" type="primary">obgE</name>
    <name evidence="8" type="synonym">obg</name>
    <name evidence="12" type="ORF">H9982_00205</name>
</gene>